<keyword evidence="3 9" id="KW-0349">Heme</keyword>
<keyword evidence="7 10" id="KW-0408">Iron</keyword>
<dbReference type="GO" id="GO:0005506">
    <property type="term" value="F:iron ion binding"/>
    <property type="evidence" value="ECO:0007669"/>
    <property type="project" value="InterPro"/>
</dbReference>
<keyword evidence="6" id="KW-0677">Repeat</keyword>
<dbReference type="InterPro" id="IPR051459">
    <property type="entry name" value="Cytochrome_c-type_DH"/>
</dbReference>
<dbReference type="STRING" id="1548547.BA177_04570"/>
<feature type="binding site" description="covalent" evidence="9">
    <location>
        <position position="315"/>
    </location>
    <ligand>
        <name>heme c</name>
        <dbReference type="ChEBI" id="CHEBI:61717"/>
        <label>3</label>
    </ligand>
</feature>
<keyword evidence="5 11" id="KW-0732">Signal</keyword>
<dbReference type="AlphaFoldDB" id="A0A193LKA9"/>
<accession>A0A193LKA9</accession>
<dbReference type="PANTHER" id="PTHR35008:SF8">
    <property type="entry name" value="ALCOHOL DEHYDROGENASE CYTOCHROME C SUBUNIT"/>
    <property type="match status" value="1"/>
</dbReference>
<feature type="signal peptide" evidence="11">
    <location>
        <begin position="1"/>
        <end position="23"/>
    </location>
</feature>
<dbReference type="GO" id="GO:0009055">
    <property type="term" value="F:electron transfer activity"/>
    <property type="evidence" value="ECO:0007669"/>
    <property type="project" value="InterPro"/>
</dbReference>
<comment type="cofactor">
    <cofactor evidence="9">
        <name>heme c</name>
        <dbReference type="ChEBI" id="CHEBI:61717"/>
    </cofactor>
    <text evidence="9">Binds 3 heme c groups covalently per subunit.</text>
</comment>
<feature type="binding site" description="covalent" evidence="9">
    <location>
        <position position="42"/>
    </location>
    <ligand>
        <name>heme c</name>
        <dbReference type="ChEBI" id="CHEBI:61717"/>
        <label>1</label>
    </ligand>
</feature>
<dbReference type="InterPro" id="IPR036909">
    <property type="entry name" value="Cyt_c-like_dom_sf"/>
</dbReference>
<evidence type="ECO:0000256" key="2">
    <source>
        <dbReference type="ARBA" id="ARBA00022475"/>
    </source>
</evidence>
<dbReference type="PANTHER" id="PTHR35008">
    <property type="entry name" value="BLL4482 PROTEIN-RELATED"/>
    <property type="match status" value="1"/>
</dbReference>
<evidence type="ECO:0000256" key="8">
    <source>
        <dbReference type="ARBA" id="ARBA00023136"/>
    </source>
</evidence>
<feature type="domain" description="Cytochrome c" evidence="12">
    <location>
        <begin position="299"/>
        <end position="391"/>
    </location>
</feature>
<feature type="domain" description="Cytochrome c" evidence="12">
    <location>
        <begin position="170"/>
        <end position="286"/>
    </location>
</feature>
<evidence type="ECO:0000256" key="4">
    <source>
        <dbReference type="ARBA" id="ARBA00022723"/>
    </source>
</evidence>
<protein>
    <submittedName>
        <fullName evidence="13">Cytochrome C</fullName>
    </submittedName>
</protein>
<comment type="subcellular location">
    <subcellularLocation>
        <location evidence="1">Cell membrane</location>
    </subcellularLocation>
</comment>
<dbReference type="KEGG" id="woc:BA177_04570"/>
<feature type="domain" description="Cytochrome c" evidence="12">
    <location>
        <begin position="25"/>
        <end position="128"/>
    </location>
</feature>
<dbReference type="PIRSF" id="PIRSF000018">
    <property type="entry name" value="Mb_ADH_cyt_c"/>
    <property type="match status" value="1"/>
</dbReference>
<evidence type="ECO:0000256" key="10">
    <source>
        <dbReference type="PIRSR" id="PIRSR000018-51"/>
    </source>
</evidence>
<evidence type="ECO:0000256" key="9">
    <source>
        <dbReference type="PIRSR" id="PIRSR000018-50"/>
    </source>
</evidence>
<evidence type="ECO:0000313" key="14">
    <source>
        <dbReference type="Proteomes" id="UP000092695"/>
    </source>
</evidence>
<feature type="binding site" description="axial binding residue" evidence="10">
    <location>
        <position position="189"/>
    </location>
    <ligand>
        <name>heme c</name>
        <dbReference type="ChEBI" id="CHEBI:61717"/>
        <label>2</label>
    </ligand>
    <ligandPart>
        <name>Fe</name>
        <dbReference type="ChEBI" id="CHEBI:18248"/>
    </ligandPart>
</feature>
<feature type="binding site" description="axial binding residue" evidence="10">
    <location>
        <position position="43"/>
    </location>
    <ligand>
        <name>heme c</name>
        <dbReference type="ChEBI" id="CHEBI:61717"/>
        <label>1</label>
    </ligand>
    <ligandPart>
        <name>Fe</name>
        <dbReference type="ChEBI" id="CHEBI:18248"/>
    </ligandPart>
</feature>
<dbReference type="InterPro" id="IPR014353">
    <property type="entry name" value="Membr-bd_ADH_cyt_c"/>
</dbReference>
<dbReference type="GO" id="GO:0016614">
    <property type="term" value="F:oxidoreductase activity, acting on CH-OH group of donors"/>
    <property type="evidence" value="ECO:0007669"/>
    <property type="project" value="InterPro"/>
</dbReference>
<sequence length="407" mass="44302">MLYPVAIAALCFAGMFGASNTQAADDIERGKYLLTAGNCASCHTVDGGEFMAGGLKFDTPFGVIYSTNITPDPDTGIGSWTAEQFLTSMREGVRPDGQHLYPVFPYTAYTKMTDEDILAIFSYLQSITAVRQRTPENELSFPFNQRSLLFMWKALFFDEGPLEADATQTDEWNRGAYLVEALAHCSVCHTPRNFMGAEKSSLRMTGGTYNDKVPTGDVRPWAAPNLTSAQSGLGLWPVEEIAAYLQNGQNRFVTTFGPMNEVILNSTRYLDRADVNAMAVYLNSLEANEQKGGPAPSAEVMRQGETLYNVHCGTCHLPTGLGGDDSGPQLANGSLVVRASNPASLINVILYGPELPDPPLPTERWKPMEPFGDLLSDEELAALATFVRNSWGNSAGAVNADQVKEHR</sequence>
<reference evidence="13 14" key="1">
    <citation type="submission" date="2016-06" db="EMBL/GenBank/DDBJ databases">
        <title>Complete genome sequence of a deep-branching marine Gamma Proteobacterium Woeseia oceani type strain XK5.</title>
        <authorList>
            <person name="Mu D."/>
            <person name="Du Z."/>
        </authorList>
    </citation>
    <scope>NUCLEOTIDE SEQUENCE [LARGE SCALE GENOMIC DNA]</scope>
    <source>
        <strain evidence="13 14">XK5</strain>
    </source>
</reference>
<evidence type="ECO:0000259" key="12">
    <source>
        <dbReference type="PROSITE" id="PS51007"/>
    </source>
</evidence>
<evidence type="ECO:0000256" key="11">
    <source>
        <dbReference type="SAM" id="SignalP"/>
    </source>
</evidence>
<dbReference type="SUPFAM" id="SSF46626">
    <property type="entry name" value="Cytochrome c"/>
    <property type="match status" value="3"/>
</dbReference>
<proteinExistence type="predicted"/>
<dbReference type="Pfam" id="PF13442">
    <property type="entry name" value="Cytochrome_CBB3"/>
    <property type="match status" value="1"/>
</dbReference>
<gene>
    <name evidence="13" type="ORF">BA177_04570</name>
</gene>
<name>A0A193LKA9_9GAMM</name>
<dbReference type="Gene3D" id="1.10.760.10">
    <property type="entry name" value="Cytochrome c-like domain"/>
    <property type="match status" value="3"/>
</dbReference>
<feature type="chain" id="PRO_5008260362" evidence="11">
    <location>
        <begin position="24"/>
        <end position="407"/>
    </location>
</feature>
<dbReference type="Pfam" id="PF00034">
    <property type="entry name" value="Cytochrom_C"/>
    <property type="match status" value="1"/>
</dbReference>
<keyword evidence="14" id="KW-1185">Reference proteome</keyword>
<evidence type="ECO:0000256" key="5">
    <source>
        <dbReference type="ARBA" id="ARBA00022729"/>
    </source>
</evidence>
<evidence type="ECO:0000256" key="6">
    <source>
        <dbReference type="ARBA" id="ARBA00022737"/>
    </source>
</evidence>
<dbReference type="Proteomes" id="UP000092695">
    <property type="component" value="Chromosome"/>
</dbReference>
<feature type="binding site" description="covalent" evidence="9">
    <location>
        <position position="188"/>
    </location>
    <ligand>
        <name>heme c</name>
        <dbReference type="ChEBI" id="CHEBI:61717"/>
        <label>2</label>
    </ligand>
</feature>
<feature type="binding site" description="covalent" evidence="9">
    <location>
        <position position="312"/>
    </location>
    <ligand>
        <name>heme c</name>
        <dbReference type="ChEBI" id="CHEBI:61717"/>
        <label>3</label>
    </ligand>
</feature>
<dbReference type="GO" id="GO:0020037">
    <property type="term" value="F:heme binding"/>
    <property type="evidence" value="ECO:0007669"/>
    <property type="project" value="InterPro"/>
</dbReference>
<dbReference type="InterPro" id="IPR009056">
    <property type="entry name" value="Cyt_c-like_dom"/>
</dbReference>
<dbReference type="PROSITE" id="PS51007">
    <property type="entry name" value="CYTC"/>
    <property type="match status" value="3"/>
</dbReference>
<dbReference type="EMBL" id="CP016268">
    <property type="protein sequence ID" value="ANO52995.1"/>
    <property type="molecule type" value="Genomic_DNA"/>
</dbReference>
<feature type="binding site" description="covalent" evidence="9">
    <location>
        <position position="185"/>
    </location>
    <ligand>
        <name>heme c</name>
        <dbReference type="ChEBI" id="CHEBI:61717"/>
        <label>2</label>
    </ligand>
</feature>
<keyword evidence="4 10" id="KW-0479">Metal-binding</keyword>
<feature type="binding site" description="axial binding residue" evidence="10">
    <location>
        <position position="316"/>
    </location>
    <ligand>
        <name>heme c</name>
        <dbReference type="ChEBI" id="CHEBI:61717"/>
        <label>3</label>
    </ligand>
    <ligandPart>
        <name>Fe</name>
        <dbReference type="ChEBI" id="CHEBI:18248"/>
    </ligandPart>
</feature>
<dbReference type="GO" id="GO:0005886">
    <property type="term" value="C:plasma membrane"/>
    <property type="evidence" value="ECO:0007669"/>
    <property type="project" value="UniProtKB-SubCell"/>
</dbReference>
<evidence type="ECO:0000313" key="13">
    <source>
        <dbReference type="EMBL" id="ANO52995.1"/>
    </source>
</evidence>
<evidence type="ECO:0000256" key="3">
    <source>
        <dbReference type="ARBA" id="ARBA00022617"/>
    </source>
</evidence>
<organism evidence="13 14">
    <name type="scientific">Woeseia oceani</name>
    <dbReference type="NCBI Taxonomy" id="1548547"/>
    <lineage>
        <taxon>Bacteria</taxon>
        <taxon>Pseudomonadati</taxon>
        <taxon>Pseudomonadota</taxon>
        <taxon>Gammaproteobacteria</taxon>
        <taxon>Woeseiales</taxon>
        <taxon>Woeseiaceae</taxon>
        <taxon>Woeseia</taxon>
    </lineage>
</organism>
<evidence type="ECO:0000256" key="1">
    <source>
        <dbReference type="ARBA" id="ARBA00004236"/>
    </source>
</evidence>
<keyword evidence="2" id="KW-1003">Cell membrane</keyword>
<keyword evidence="8" id="KW-0472">Membrane</keyword>
<feature type="binding site" description="covalent" evidence="9">
    <location>
        <position position="39"/>
    </location>
    <ligand>
        <name>heme c</name>
        <dbReference type="ChEBI" id="CHEBI:61717"/>
        <label>1</label>
    </ligand>
</feature>
<dbReference type="OrthoDB" id="9811281at2"/>
<evidence type="ECO:0000256" key="7">
    <source>
        <dbReference type="ARBA" id="ARBA00023004"/>
    </source>
</evidence>